<comment type="caution">
    <text evidence="3">The sequence shown here is derived from an EMBL/GenBank/DDBJ whole genome shotgun (WGS) entry which is preliminary data.</text>
</comment>
<reference evidence="3 4" key="1">
    <citation type="submission" date="2018-08" db="EMBL/GenBank/DDBJ databases">
        <title>Fulvimarina sp. 85, whole genome shotgun sequence.</title>
        <authorList>
            <person name="Tuo L."/>
        </authorList>
    </citation>
    <scope>NUCLEOTIDE SEQUENCE [LARGE SCALE GENOMIC DNA]</scope>
    <source>
        <strain evidence="3 4">85</strain>
    </source>
</reference>
<sequence>MPFYDYRCENCGPFTTVRSMAVAAEPCGCPECGSSSSRVFLSMPAIAGMDAGLRKANATNEAARHEPKRSSQLGHGPGCSCCGSPRKANRKTLQRPDGSKSFPSARPWQISH</sequence>
<dbReference type="SMART" id="SM00834">
    <property type="entry name" value="CxxC_CXXC_SSSS"/>
    <property type="match status" value="1"/>
</dbReference>
<accession>A0A371X2N1</accession>
<dbReference type="AlphaFoldDB" id="A0A371X2N1"/>
<dbReference type="EMBL" id="QURL01000004">
    <property type="protein sequence ID" value="RFC63495.1"/>
    <property type="molecule type" value="Genomic_DNA"/>
</dbReference>
<keyword evidence="4" id="KW-1185">Reference proteome</keyword>
<dbReference type="NCBIfam" id="TIGR02605">
    <property type="entry name" value="CxxC_CxxC_SSSS"/>
    <property type="match status" value="1"/>
</dbReference>
<dbReference type="Pfam" id="PF09723">
    <property type="entry name" value="Zn_ribbon_8"/>
    <property type="match status" value="1"/>
</dbReference>
<protein>
    <submittedName>
        <fullName evidence="3">Zinc ribbon domain-containing protein</fullName>
    </submittedName>
</protein>
<gene>
    <name evidence="3" type="ORF">DYI37_10730</name>
</gene>
<name>A0A371X2N1_9HYPH</name>
<proteinExistence type="predicted"/>
<organism evidence="3 4">
    <name type="scientific">Fulvimarina endophytica</name>
    <dbReference type="NCBI Taxonomy" id="2293836"/>
    <lineage>
        <taxon>Bacteria</taxon>
        <taxon>Pseudomonadati</taxon>
        <taxon>Pseudomonadota</taxon>
        <taxon>Alphaproteobacteria</taxon>
        <taxon>Hyphomicrobiales</taxon>
        <taxon>Aurantimonadaceae</taxon>
        <taxon>Fulvimarina</taxon>
    </lineage>
</organism>
<evidence type="ECO:0000313" key="4">
    <source>
        <dbReference type="Proteomes" id="UP000264310"/>
    </source>
</evidence>
<evidence type="ECO:0000256" key="1">
    <source>
        <dbReference type="SAM" id="MobiDB-lite"/>
    </source>
</evidence>
<evidence type="ECO:0000313" key="3">
    <source>
        <dbReference type="EMBL" id="RFC63495.1"/>
    </source>
</evidence>
<evidence type="ECO:0000259" key="2">
    <source>
        <dbReference type="SMART" id="SM00834"/>
    </source>
</evidence>
<dbReference type="OrthoDB" id="9813321at2"/>
<dbReference type="InterPro" id="IPR013429">
    <property type="entry name" value="Regulatory_FmdB_Zinc_ribbon"/>
</dbReference>
<dbReference type="RefSeq" id="WP_116683226.1">
    <property type="nucleotide sequence ID" value="NZ_QURL01000004.1"/>
</dbReference>
<dbReference type="Proteomes" id="UP000264310">
    <property type="component" value="Unassembled WGS sequence"/>
</dbReference>
<feature type="domain" description="Putative regulatory protein FmdB zinc ribbon" evidence="2">
    <location>
        <begin position="1"/>
        <end position="41"/>
    </location>
</feature>
<feature type="region of interest" description="Disordered" evidence="1">
    <location>
        <begin position="57"/>
        <end position="112"/>
    </location>
</feature>